<feature type="compositionally biased region" description="Basic residues" evidence="1">
    <location>
        <begin position="481"/>
        <end position="491"/>
    </location>
</feature>
<evidence type="ECO:0000313" key="3">
    <source>
        <dbReference type="EMBL" id="CDP09451.1"/>
    </source>
</evidence>
<feature type="compositionally biased region" description="Low complexity" evidence="1">
    <location>
        <begin position="314"/>
        <end position="327"/>
    </location>
</feature>
<dbReference type="Gramene" id="CDP09451">
    <property type="protein sequence ID" value="CDP09451"/>
    <property type="gene ID" value="GSCOC_T00028823001"/>
</dbReference>
<keyword evidence="4" id="KW-1185">Reference proteome</keyword>
<protein>
    <recommendedName>
        <fullName evidence="5">DUF4408 domain-containing protein</fullName>
    </recommendedName>
</protein>
<evidence type="ECO:0008006" key="5">
    <source>
        <dbReference type="Google" id="ProtNLM"/>
    </source>
</evidence>
<feature type="region of interest" description="Disordered" evidence="1">
    <location>
        <begin position="311"/>
        <end position="332"/>
    </location>
</feature>
<accession>A0A068ULV4</accession>
<feature type="compositionally biased region" description="Basic and acidic residues" evidence="1">
    <location>
        <begin position="398"/>
        <end position="413"/>
    </location>
</feature>
<feature type="compositionally biased region" description="Basic and acidic residues" evidence="1">
    <location>
        <begin position="492"/>
        <end position="508"/>
    </location>
</feature>
<keyword evidence="2" id="KW-0812">Transmembrane</keyword>
<dbReference type="Pfam" id="PF05553">
    <property type="entry name" value="DUF761"/>
    <property type="match status" value="1"/>
</dbReference>
<dbReference type="Proteomes" id="UP000295252">
    <property type="component" value="Chromosome IV"/>
</dbReference>
<organism evidence="3 4">
    <name type="scientific">Coffea canephora</name>
    <name type="common">Robusta coffee</name>
    <dbReference type="NCBI Taxonomy" id="49390"/>
    <lineage>
        <taxon>Eukaryota</taxon>
        <taxon>Viridiplantae</taxon>
        <taxon>Streptophyta</taxon>
        <taxon>Embryophyta</taxon>
        <taxon>Tracheophyta</taxon>
        <taxon>Spermatophyta</taxon>
        <taxon>Magnoliopsida</taxon>
        <taxon>eudicotyledons</taxon>
        <taxon>Gunneridae</taxon>
        <taxon>Pentapetalae</taxon>
        <taxon>asterids</taxon>
        <taxon>lamiids</taxon>
        <taxon>Gentianales</taxon>
        <taxon>Rubiaceae</taxon>
        <taxon>Ixoroideae</taxon>
        <taxon>Gardenieae complex</taxon>
        <taxon>Bertiereae - Coffeeae clade</taxon>
        <taxon>Coffeeae</taxon>
        <taxon>Coffea</taxon>
    </lineage>
</organism>
<keyword evidence="2" id="KW-0472">Membrane</keyword>
<dbReference type="PANTHER" id="PTHR34059">
    <property type="entry name" value="EXPRESSED PROTEIN"/>
    <property type="match status" value="1"/>
</dbReference>
<evidence type="ECO:0000256" key="2">
    <source>
        <dbReference type="SAM" id="Phobius"/>
    </source>
</evidence>
<dbReference type="OrthoDB" id="1080706at2759"/>
<dbReference type="InterPro" id="IPR008480">
    <property type="entry name" value="DUF761_pln"/>
</dbReference>
<evidence type="ECO:0000256" key="1">
    <source>
        <dbReference type="SAM" id="MobiDB-lite"/>
    </source>
</evidence>
<dbReference type="InParanoid" id="A0A068ULV4"/>
<proteinExistence type="predicted"/>
<dbReference type="FunCoup" id="A0A068ULV4">
    <property type="interactions" value="1226"/>
</dbReference>
<feature type="transmembrane region" description="Helical" evidence="2">
    <location>
        <begin position="25"/>
        <end position="45"/>
    </location>
</feature>
<dbReference type="EMBL" id="HG739122">
    <property type="protein sequence ID" value="CDP09451.1"/>
    <property type="molecule type" value="Genomic_DNA"/>
</dbReference>
<keyword evidence="2" id="KW-1133">Transmembrane helix</keyword>
<dbReference type="PANTHER" id="PTHR34059:SF6">
    <property type="entry name" value="DUF4408 DOMAIN-CONTAINING PROTEIN"/>
    <property type="match status" value="1"/>
</dbReference>
<dbReference type="OMA" id="RRCTNIE"/>
<feature type="compositionally biased region" description="Acidic residues" evidence="1">
    <location>
        <begin position="519"/>
        <end position="541"/>
    </location>
</feature>
<dbReference type="PhylomeDB" id="A0A068ULV4"/>
<name>A0A068ULV4_COFCA</name>
<evidence type="ECO:0000313" key="4">
    <source>
        <dbReference type="Proteomes" id="UP000295252"/>
    </source>
</evidence>
<feature type="region of interest" description="Disordered" evidence="1">
    <location>
        <begin position="398"/>
        <end position="555"/>
    </location>
</feature>
<gene>
    <name evidence="3" type="ORF">GSCOC_T00028823001</name>
</gene>
<reference evidence="4" key="1">
    <citation type="journal article" date="2014" name="Science">
        <title>The coffee genome provides insight into the convergent evolution of caffeine biosynthesis.</title>
        <authorList>
            <person name="Denoeud F."/>
            <person name="Carretero-Paulet L."/>
            <person name="Dereeper A."/>
            <person name="Droc G."/>
            <person name="Guyot R."/>
            <person name="Pietrella M."/>
            <person name="Zheng C."/>
            <person name="Alberti A."/>
            <person name="Anthony F."/>
            <person name="Aprea G."/>
            <person name="Aury J.M."/>
            <person name="Bento P."/>
            <person name="Bernard M."/>
            <person name="Bocs S."/>
            <person name="Campa C."/>
            <person name="Cenci A."/>
            <person name="Combes M.C."/>
            <person name="Crouzillat D."/>
            <person name="Da Silva C."/>
            <person name="Daddiego L."/>
            <person name="De Bellis F."/>
            <person name="Dussert S."/>
            <person name="Garsmeur O."/>
            <person name="Gayraud T."/>
            <person name="Guignon V."/>
            <person name="Jahn K."/>
            <person name="Jamilloux V."/>
            <person name="Joet T."/>
            <person name="Labadie K."/>
            <person name="Lan T."/>
            <person name="Leclercq J."/>
            <person name="Lepelley M."/>
            <person name="Leroy T."/>
            <person name="Li L.T."/>
            <person name="Librado P."/>
            <person name="Lopez L."/>
            <person name="Munoz A."/>
            <person name="Noel B."/>
            <person name="Pallavicini A."/>
            <person name="Perrotta G."/>
            <person name="Poncet V."/>
            <person name="Pot D."/>
            <person name="Priyono X."/>
            <person name="Rigoreau M."/>
            <person name="Rouard M."/>
            <person name="Rozas J."/>
            <person name="Tranchant-Dubreuil C."/>
            <person name="VanBuren R."/>
            <person name="Zhang Q."/>
            <person name="Andrade A.C."/>
            <person name="Argout X."/>
            <person name="Bertrand B."/>
            <person name="de Kochko A."/>
            <person name="Graziosi G."/>
            <person name="Henry R.J."/>
            <person name="Jayarama X."/>
            <person name="Ming R."/>
            <person name="Nagai C."/>
            <person name="Rounsley S."/>
            <person name="Sankoff D."/>
            <person name="Giuliano G."/>
            <person name="Albert V.A."/>
            <person name="Wincker P."/>
            <person name="Lashermes P."/>
        </authorList>
    </citation>
    <scope>NUCLEOTIDE SEQUENCE [LARGE SCALE GENOMIC DNA]</scope>
    <source>
        <strain evidence="4">cv. DH200-94</strain>
    </source>
</reference>
<feature type="transmembrane region" description="Helical" evidence="2">
    <location>
        <begin position="57"/>
        <end position="79"/>
    </location>
</feature>
<dbReference type="AlphaFoldDB" id="A0A068ULV4"/>
<dbReference type="STRING" id="49390.A0A068ULV4"/>
<sequence>MAASPALFRNPHCRVPHQKPASRSYADLFCKSLIVILVLLVIPLFPAQAPDFISQSILSKFWELFHLLVIGIAVSYGLFCRRCTNIEVDNQPRNDYSPHAYFPGVMNVSSFFEDGCEDMCNSDETKSTQNWDFMYLKNESMSKARPSVDDGKKIRSLKFGNGVKYIYEADKENVGHIWNSQYFQGENLVVVADGNYASDEHKPLGLPVRSLRSSIGDAEKTEFGPSNASSTSLKGSFGDYTKGKVQKFRSPVTINLEKEFDEVAGPSTIRWQSRSDRMEMREEVGNVQPPCHCRNHSGGNFEIENVKSRSVRHPISSGTSSVSPQPSNWKTENVEPKKDLKAFLDMFSRTTVASVDDGASVPTKARGFSIGSSRELDMPTSKGYFNDSNISAMQDMLDRGKKGSDSMKSDAKPSKLAKVLQRGRSVRTIRSSLSASDELKTKEKNSSQIDDNVAARSDQPEAPILAKKVRGGETKDPPVHTQKHNSRKVHPVPKETFSEFQSDEKQDTADSALPLESDLQLEGEPEDCEESSDDKESETDLVDNSGAEGSEVDRKADEFIAKFREQMRLQKIASVKKA</sequence>